<reference evidence="1 2" key="1">
    <citation type="submission" date="2015-07" db="EMBL/GenBank/DDBJ databases">
        <title>The genome of Habropoda laboriosa.</title>
        <authorList>
            <person name="Pan H."/>
            <person name="Kapheim K."/>
        </authorList>
    </citation>
    <scope>NUCLEOTIDE SEQUENCE [LARGE SCALE GENOMIC DNA]</scope>
    <source>
        <strain evidence="1">0110345459</strain>
    </source>
</reference>
<dbReference type="Proteomes" id="UP000053825">
    <property type="component" value="Unassembled WGS sequence"/>
</dbReference>
<gene>
    <name evidence="1" type="ORF">WH47_02366</name>
</gene>
<name>A0A0L7RK05_9HYME</name>
<sequence length="105" mass="12388">VLQSVIENPNVSSRQIAPQCNISRSSVLRVLRFNKFHPYHLNIHQQISDTDFANRIEFCRWAQRKIQNNNSFFNLVLFSYEATFTNGENVNVHNFGHFWAQQNPH</sequence>
<accession>A0A0L7RK05</accession>
<evidence type="ECO:0000313" key="1">
    <source>
        <dbReference type="EMBL" id="KOC71282.1"/>
    </source>
</evidence>
<dbReference type="PANTHER" id="PTHR47326:SF1">
    <property type="entry name" value="HTH PSQ-TYPE DOMAIN-CONTAINING PROTEIN"/>
    <property type="match status" value="1"/>
</dbReference>
<feature type="non-terminal residue" evidence="1">
    <location>
        <position position="1"/>
    </location>
</feature>
<keyword evidence="2" id="KW-1185">Reference proteome</keyword>
<evidence type="ECO:0000313" key="2">
    <source>
        <dbReference type="Proteomes" id="UP000053825"/>
    </source>
</evidence>
<protein>
    <recommendedName>
        <fullName evidence="3">Histone-lysine N-methyltransferase SETMAR</fullName>
    </recommendedName>
</protein>
<dbReference type="PANTHER" id="PTHR47326">
    <property type="entry name" value="TRANSPOSABLE ELEMENT TC3 TRANSPOSASE-LIKE PROTEIN"/>
    <property type="match status" value="1"/>
</dbReference>
<proteinExistence type="predicted"/>
<organism evidence="1 2">
    <name type="scientific">Habropoda laboriosa</name>
    <dbReference type="NCBI Taxonomy" id="597456"/>
    <lineage>
        <taxon>Eukaryota</taxon>
        <taxon>Metazoa</taxon>
        <taxon>Ecdysozoa</taxon>
        <taxon>Arthropoda</taxon>
        <taxon>Hexapoda</taxon>
        <taxon>Insecta</taxon>
        <taxon>Pterygota</taxon>
        <taxon>Neoptera</taxon>
        <taxon>Endopterygota</taxon>
        <taxon>Hymenoptera</taxon>
        <taxon>Apocrita</taxon>
        <taxon>Aculeata</taxon>
        <taxon>Apoidea</taxon>
        <taxon>Anthophila</taxon>
        <taxon>Apidae</taxon>
        <taxon>Habropoda</taxon>
    </lineage>
</organism>
<evidence type="ECO:0008006" key="3">
    <source>
        <dbReference type="Google" id="ProtNLM"/>
    </source>
</evidence>
<dbReference type="EMBL" id="KQ414573">
    <property type="protein sequence ID" value="KOC71282.1"/>
    <property type="molecule type" value="Genomic_DNA"/>
</dbReference>
<dbReference type="AlphaFoldDB" id="A0A0L7RK05"/>